<accession>A0AA88HHD1</accession>
<dbReference type="Gene3D" id="1.10.8.140">
    <property type="entry name" value="PDCD5-like"/>
    <property type="match status" value="1"/>
</dbReference>
<dbReference type="GO" id="GO:0005634">
    <property type="term" value="C:nucleus"/>
    <property type="evidence" value="ECO:0007669"/>
    <property type="project" value="TreeGrafter"/>
</dbReference>
<comment type="similarity">
    <text evidence="1">Belongs to the PDCD5 family.</text>
</comment>
<dbReference type="EMBL" id="JAVRJZ010000018">
    <property type="protein sequence ID" value="KAK2709008.1"/>
    <property type="molecule type" value="Genomic_DNA"/>
</dbReference>
<comment type="caution">
    <text evidence="2">The sequence shown here is derived from an EMBL/GenBank/DDBJ whole genome shotgun (WGS) entry which is preliminary data.</text>
</comment>
<gene>
    <name evidence="2" type="ORF">QYM36_014590</name>
</gene>
<dbReference type="GO" id="GO:0003677">
    <property type="term" value="F:DNA binding"/>
    <property type="evidence" value="ECO:0007669"/>
    <property type="project" value="InterPro"/>
</dbReference>
<dbReference type="PANTHER" id="PTHR10840">
    <property type="entry name" value="PROGRAMMED CELL DEATH PROTEIN 5"/>
    <property type="match status" value="1"/>
</dbReference>
<protein>
    <recommendedName>
        <fullName evidence="4">Programmed cell death protein 5</fullName>
    </recommendedName>
</protein>
<evidence type="ECO:0000256" key="1">
    <source>
        <dbReference type="ARBA" id="ARBA00010490"/>
    </source>
</evidence>
<name>A0AA88HHD1_ARTSF</name>
<evidence type="ECO:0008006" key="4">
    <source>
        <dbReference type="Google" id="ProtNLM"/>
    </source>
</evidence>
<dbReference type="Proteomes" id="UP001187531">
    <property type="component" value="Unassembled WGS sequence"/>
</dbReference>
<dbReference type="SUPFAM" id="SSF46950">
    <property type="entry name" value="Double-stranded DNA-binding domain"/>
    <property type="match status" value="1"/>
</dbReference>
<sequence>MDGSFELIFMEKIHPLPHKNTLFRVCVYPTGHNPVNSAMEEETNKQKALEERKARELETKHSILSQVLDQEARARLNTISVAKPEKASQIENMLIQMAQTGRIRGRLNDKELLGLLEQVGAMQQSKPSVTVKFDRRRAMLDDSDDDY</sequence>
<keyword evidence="3" id="KW-1185">Reference proteome</keyword>
<dbReference type="AlphaFoldDB" id="A0AA88HHD1"/>
<dbReference type="Pfam" id="PF01984">
    <property type="entry name" value="dsDNA_bind"/>
    <property type="match status" value="1"/>
</dbReference>
<organism evidence="2 3">
    <name type="scientific">Artemia franciscana</name>
    <name type="common">Brine shrimp</name>
    <name type="synonym">Artemia sanfranciscana</name>
    <dbReference type="NCBI Taxonomy" id="6661"/>
    <lineage>
        <taxon>Eukaryota</taxon>
        <taxon>Metazoa</taxon>
        <taxon>Ecdysozoa</taxon>
        <taxon>Arthropoda</taxon>
        <taxon>Crustacea</taxon>
        <taxon>Branchiopoda</taxon>
        <taxon>Anostraca</taxon>
        <taxon>Artemiidae</taxon>
        <taxon>Artemia</taxon>
    </lineage>
</organism>
<evidence type="ECO:0000313" key="3">
    <source>
        <dbReference type="Proteomes" id="UP001187531"/>
    </source>
</evidence>
<proteinExistence type="inferred from homology"/>
<dbReference type="InterPro" id="IPR002836">
    <property type="entry name" value="PDCD5-like"/>
</dbReference>
<dbReference type="InterPro" id="IPR036883">
    <property type="entry name" value="PDCD5-like_sf"/>
</dbReference>
<evidence type="ECO:0000313" key="2">
    <source>
        <dbReference type="EMBL" id="KAK2709008.1"/>
    </source>
</evidence>
<dbReference type="GO" id="GO:0005829">
    <property type="term" value="C:cytosol"/>
    <property type="evidence" value="ECO:0007669"/>
    <property type="project" value="TreeGrafter"/>
</dbReference>
<reference evidence="2" key="1">
    <citation type="submission" date="2023-07" db="EMBL/GenBank/DDBJ databases">
        <title>Chromosome-level genome assembly of Artemia franciscana.</title>
        <authorList>
            <person name="Jo E."/>
        </authorList>
    </citation>
    <scope>NUCLEOTIDE SEQUENCE</scope>
    <source>
        <tissue evidence="2">Whole body</tissue>
    </source>
</reference>
<dbReference type="PANTHER" id="PTHR10840:SF0">
    <property type="entry name" value="PROGRAMMED CELL DEATH PROTEIN 5"/>
    <property type="match status" value="1"/>
</dbReference>